<dbReference type="KEGG" id="ppsr:I6J18_16140"/>
<gene>
    <name evidence="2" type="ORF">I6J18_16140</name>
</gene>
<dbReference type="RefSeq" id="WP_040376446.1">
    <property type="nucleotide sequence ID" value="NZ_CP068053.1"/>
</dbReference>
<sequence>MQINTNGFLNSNKIADSSVSQLKQGMVTPLQIKERLSDSEVLAVIKGQEIKVKFEGALPESDRVNVEIVDVNENGTLNVKQTSIPQEVDSSEESVDDLMAKAGIDPSKNGELKQALAEVTKNGDQVTKETLLELQKFLTSEPGSLNEKLETIRMLQSKKLPIISTQLKAVHQALHGQTLSDSLNKLIDDFDLSIDFSSEKYKPAAKQDLTNQLIKALKEGGYEEIVDQYILSLKGKGMDAESLAVLKNELLKVGQVFEAGKQIMDKNAQDALKLQEIAMAKLTQALNKTIEAIEPADSENNDLAKAAQLIVKQIQKEPSFTKILQSMENFIENNDGLNLSGMKEAVAKASNLNEQGRELAARRELTEAFLELEKAHPELKQKDTLSLSEAEQYQVSQSVQALGLDSKNILVTEITKKLSQLTIDFKKTRQEITRNLSQISNMIEAKQQPAAIKQTLEATITKLDNTILKSDFLLYTDMATEKKLMTASSRLAAARDLLKQGRYPEANAIVKDIKASVEKVIFQPSDARMKHFVSEQSLLMRNSSPNDLLARQIEQAIKPFPGEEPGARQVYESIKKLGLMHETDLAQNLLSSKQVQEQTNLKASLLRMMQGDNLQADAVRTVEQTAASLTGQQLLSKHDSTGQQQLFMQLPFLLEKQVENVKVFVNSQKQGGSIDWENCSLYFVLETKKMGEVGIMLNAQNSNLSLTFKNDQQNFQERMEPLAVESLNRLADIGYHAGAIQFKPFTAKTVDIVKELTGQTKQGGQHSLKQKGYDYTI</sequence>
<dbReference type="Proteomes" id="UP000595254">
    <property type="component" value="Chromosome"/>
</dbReference>
<dbReference type="EMBL" id="CP068053">
    <property type="protein sequence ID" value="QQS99163.1"/>
    <property type="molecule type" value="Genomic_DNA"/>
</dbReference>
<evidence type="ECO:0008006" key="4">
    <source>
        <dbReference type="Google" id="ProtNLM"/>
    </source>
</evidence>
<reference evidence="2 3" key="1">
    <citation type="submission" date="2021-01" db="EMBL/GenBank/DDBJ databases">
        <title>FDA dAtabase for Regulatory Grade micrObial Sequences (FDA-ARGOS): Supporting development and validation of Infectious Disease Dx tests.</title>
        <authorList>
            <person name="Nelson B."/>
            <person name="Plummer A."/>
            <person name="Tallon L."/>
            <person name="Sadzewicz L."/>
            <person name="Zhao X."/>
            <person name="Boylan J."/>
            <person name="Ott S."/>
            <person name="Bowen H."/>
            <person name="Vavikolanu K."/>
            <person name="Mehta A."/>
            <person name="Aluvathingal J."/>
            <person name="Nadendla S."/>
            <person name="Myers T."/>
            <person name="Yan Y."/>
            <person name="Sichtig H."/>
        </authorList>
    </citation>
    <scope>NUCLEOTIDE SEQUENCE [LARGE SCALE GENOMIC DNA]</scope>
    <source>
        <strain evidence="2 3">FDAARGOS_1161</strain>
    </source>
</reference>
<keyword evidence="3" id="KW-1185">Reference proteome</keyword>
<feature type="coiled-coil region" evidence="1">
    <location>
        <begin position="342"/>
        <end position="382"/>
    </location>
</feature>
<keyword evidence="1" id="KW-0175">Coiled coil</keyword>
<evidence type="ECO:0000313" key="3">
    <source>
        <dbReference type="Proteomes" id="UP000595254"/>
    </source>
</evidence>
<accession>A0A974NJU8</accession>
<evidence type="ECO:0000313" key="2">
    <source>
        <dbReference type="EMBL" id="QQS99163.1"/>
    </source>
</evidence>
<name>A0A974NJU8_PERPY</name>
<dbReference type="AlphaFoldDB" id="A0A974NJU8"/>
<organism evidence="2 3">
    <name type="scientific">Peribacillus psychrosaccharolyticus</name>
    <name type="common">Bacillus psychrosaccharolyticus</name>
    <dbReference type="NCBI Taxonomy" id="1407"/>
    <lineage>
        <taxon>Bacteria</taxon>
        <taxon>Bacillati</taxon>
        <taxon>Bacillota</taxon>
        <taxon>Bacilli</taxon>
        <taxon>Bacillales</taxon>
        <taxon>Bacillaceae</taxon>
        <taxon>Peribacillus</taxon>
    </lineage>
</organism>
<proteinExistence type="predicted"/>
<evidence type="ECO:0000256" key="1">
    <source>
        <dbReference type="SAM" id="Coils"/>
    </source>
</evidence>
<protein>
    <recommendedName>
        <fullName evidence="4">Flagellar hook-length control protein-like C-terminal domain-containing protein</fullName>
    </recommendedName>
</protein>